<accession>A0ABV3X1W2</accession>
<organism evidence="5 6">
    <name type="scientific">Selenomonas sputigena</name>
    <dbReference type="NCBI Taxonomy" id="69823"/>
    <lineage>
        <taxon>Bacteria</taxon>
        <taxon>Bacillati</taxon>
        <taxon>Bacillota</taxon>
        <taxon>Negativicutes</taxon>
        <taxon>Selenomonadales</taxon>
        <taxon>Selenomonadaceae</taxon>
        <taxon>Selenomonas</taxon>
    </lineage>
</organism>
<keyword evidence="1 3" id="KW-0694">RNA-binding</keyword>
<dbReference type="PANTHER" id="PTHR34772">
    <property type="entry name" value="RNA-BINDING PROTEIN HFQ"/>
    <property type="match status" value="1"/>
</dbReference>
<name>A0ABV3X1W2_9FIRM</name>
<evidence type="ECO:0000259" key="4">
    <source>
        <dbReference type="PROSITE" id="PS52002"/>
    </source>
</evidence>
<sequence>MPVKPVNLQDNFLNQMRRENKAVSIHLLNGFQMKGYVRGFDNFTVVLEISGKQHLIYKHAISTVAATKLASAGETEKRSE</sequence>
<dbReference type="HAMAP" id="MF_00436">
    <property type="entry name" value="Hfq"/>
    <property type="match status" value="1"/>
</dbReference>
<comment type="similarity">
    <text evidence="3">Belongs to the Hfq family.</text>
</comment>
<evidence type="ECO:0000256" key="1">
    <source>
        <dbReference type="ARBA" id="ARBA00022884"/>
    </source>
</evidence>
<dbReference type="Proteomes" id="UP001559623">
    <property type="component" value="Unassembled WGS sequence"/>
</dbReference>
<evidence type="ECO:0000313" key="6">
    <source>
        <dbReference type="Proteomes" id="UP001559623"/>
    </source>
</evidence>
<reference evidence="5 6" key="1">
    <citation type="submission" date="2023-04" db="EMBL/GenBank/DDBJ databases">
        <title>Genome Sequence of Selenomonas sputigena ATCC 33150.</title>
        <authorList>
            <person name="Miller D.P."/>
            <person name="Anvari S."/>
            <person name="Polson S.W."/>
            <person name="Macdonald M."/>
            <person name="Mcdowell J.V."/>
        </authorList>
    </citation>
    <scope>NUCLEOTIDE SEQUENCE [LARGE SCALE GENOMIC DNA]</scope>
    <source>
        <strain evidence="5 6">ATCC 33150</strain>
    </source>
</reference>
<dbReference type="InterPro" id="IPR047575">
    <property type="entry name" value="Sm"/>
</dbReference>
<dbReference type="PROSITE" id="PS52002">
    <property type="entry name" value="SM"/>
    <property type="match status" value="1"/>
</dbReference>
<dbReference type="InterPro" id="IPR005001">
    <property type="entry name" value="Hfq"/>
</dbReference>
<dbReference type="Pfam" id="PF17209">
    <property type="entry name" value="Hfq"/>
    <property type="match status" value="1"/>
</dbReference>
<keyword evidence="6" id="KW-1185">Reference proteome</keyword>
<dbReference type="RefSeq" id="WP_368846221.1">
    <property type="nucleotide sequence ID" value="NZ_CP194411.1"/>
</dbReference>
<dbReference type="PANTHER" id="PTHR34772:SF1">
    <property type="entry name" value="RNA-BINDING PROTEIN HFQ"/>
    <property type="match status" value="1"/>
</dbReference>
<evidence type="ECO:0000256" key="3">
    <source>
        <dbReference type="HAMAP-Rule" id="MF_00436"/>
    </source>
</evidence>
<dbReference type="CDD" id="cd01716">
    <property type="entry name" value="Hfq"/>
    <property type="match status" value="1"/>
</dbReference>
<comment type="function">
    <text evidence="3">RNA chaperone that binds small regulatory RNA (sRNAs) and mRNAs to facilitate mRNA translational regulation in response to envelope stress, environmental stress and changes in metabolite concentrations. Also binds with high specificity to tRNAs.</text>
</comment>
<evidence type="ECO:0000256" key="2">
    <source>
        <dbReference type="ARBA" id="ARBA00023016"/>
    </source>
</evidence>
<dbReference type="SUPFAM" id="SSF50182">
    <property type="entry name" value="Sm-like ribonucleoproteins"/>
    <property type="match status" value="1"/>
</dbReference>
<dbReference type="InterPro" id="IPR010920">
    <property type="entry name" value="LSM_dom_sf"/>
</dbReference>
<comment type="caution">
    <text evidence="5">The sequence shown here is derived from an EMBL/GenBank/DDBJ whole genome shotgun (WGS) entry which is preliminary data.</text>
</comment>
<keyword evidence="2 3" id="KW-0346">Stress response</keyword>
<dbReference type="NCBIfam" id="TIGR02383">
    <property type="entry name" value="Hfq"/>
    <property type="match status" value="1"/>
</dbReference>
<evidence type="ECO:0000313" key="5">
    <source>
        <dbReference type="EMBL" id="MEX5284181.1"/>
    </source>
</evidence>
<protein>
    <recommendedName>
        <fullName evidence="3">RNA-binding protein Hfq</fullName>
    </recommendedName>
</protein>
<comment type="subunit">
    <text evidence="3">Homohexamer.</text>
</comment>
<feature type="domain" description="Sm" evidence="4">
    <location>
        <begin position="10"/>
        <end position="70"/>
    </location>
</feature>
<dbReference type="EMBL" id="JARVLH010000001">
    <property type="protein sequence ID" value="MEX5284181.1"/>
    <property type="molecule type" value="Genomic_DNA"/>
</dbReference>
<dbReference type="Gene3D" id="2.30.30.100">
    <property type="match status" value="1"/>
</dbReference>
<proteinExistence type="inferred from homology"/>
<gene>
    <name evidence="3 5" type="primary">hfq</name>
    <name evidence="5" type="ORF">QCO44_00805</name>
</gene>